<proteinExistence type="predicted"/>
<dbReference type="Proteomes" id="UP001302667">
    <property type="component" value="Chromosome"/>
</dbReference>
<dbReference type="EMBL" id="CP136584">
    <property type="protein sequence ID" value="WOE65752.1"/>
    <property type="molecule type" value="Genomic_DNA"/>
</dbReference>
<name>A0ABZ0F896_9GAMM</name>
<dbReference type="Gene3D" id="2.40.128.130">
    <property type="entry name" value="Autotransporter beta-domain"/>
    <property type="match status" value="1"/>
</dbReference>
<dbReference type="RefSeq" id="WP_317102652.1">
    <property type="nucleotide sequence ID" value="NZ_CP136584.1"/>
</dbReference>
<evidence type="ECO:0000259" key="1">
    <source>
        <dbReference type="PROSITE" id="PS51208"/>
    </source>
</evidence>
<dbReference type="InterPro" id="IPR006315">
    <property type="entry name" value="OM_autotransptr_brl_dom"/>
</dbReference>
<sequence length="590" mass="61798">MQPPIATLPPTGVMPTRPGGVQPPIATLPPTGVMPTRPGGVQPPIATLPPTGVMPTRPGGVQPPIATLPPTGVMPTLPGGVQPPIATLPPTGVMPTRPGGVQPPIATLPPTGVMPTLPGGVQPPIATLPPTGVMPTRPGGVQPPIATLPPTGVMPTLPGGVQPPIATLPPTGVMPTLPGGVQPPIATLPPTGVMPTLPGGVQPPIATLPPTGVMPTRPGGVQPPIATLPPKGVMPTLPGGVQPPIGTLPPGELLPNPGLPQPLVPVSPPAVVGAGQQASERALNERVLCVMPDERAQLPPEQRDQYPDCPFTRTDLAAQAQPAVRKWSLWGDEVYYDISDHREGANVSGSTNVFSLGAETRLNPELSVGFIVSRVDSKVDSFNGGMRLAAGGYNIGPYLVYQASERWMLDATLMYGWMDNEQDLLFLSGDYGSRSLSGSLGTTGQYFWEQLSVRPRLALNYSHSHSEGYPLQGDYQGLALKLDRESDSYNQGNLIGSVEFSRIYHTSGGLPLMPYGELGVDYGFERPNDGYILTGNLDSARTEPLSGTVRLGLRTLLDGSTTLTTSAGYLSLGQDGLNIWEWRINLSKPF</sequence>
<protein>
    <submittedName>
        <fullName evidence="2">Autotransporter domain-containing protein</fullName>
    </submittedName>
</protein>
<dbReference type="InterPro" id="IPR036709">
    <property type="entry name" value="Autotransporte_beta_dom_sf"/>
</dbReference>
<reference evidence="2 3" key="1">
    <citation type="submission" date="2023-10" db="EMBL/GenBank/DDBJ databases">
        <title>Genome analysis of psychrotrophic aerobic bacterium Aeromonas allosaccharophila BIM B-1809 isolated from infected fish.</title>
        <authorList>
            <person name="Leanovich S.I."/>
            <person name="Sidarenka A.V."/>
            <person name="Akhremchuk A.E."/>
            <person name="Sikolenko M.A."/>
            <person name="Valentovich L.N."/>
        </authorList>
    </citation>
    <scope>NUCLEOTIDE SEQUENCE [LARGE SCALE GENOMIC DNA]</scope>
    <source>
        <strain evidence="2 3">BIM B-1809</strain>
    </source>
</reference>
<accession>A0ABZ0F896</accession>
<dbReference type="SMART" id="SM00869">
    <property type="entry name" value="Autotransporter"/>
    <property type="match status" value="1"/>
</dbReference>
<evidence type="ECO:0000313" key="2">
    <source>
        <dbReference type="EMBL" id="WOE65752.1"/>
    </source>
</evidence>
<dbReference type="Pfam" id="PF03797">
    <property type="entry name" value="Autotransporter"/>
    <property type="match status" value="1"/>
</dbReference>
<feature type="domain" description="Autotransporter" evidence="1">
    <location>
        <begin position="322"/>
        <end position="590"/>
    </location>
</feature>
<dbReference type="NCBIfam" id="TIGR01414">
    <property type="entry name" value="autotrans_barl"/>
    <property type="match status" value="1"/>
</dbReference>
<gene>
    <name evidence="2" type="ORF">RY972_17205</name>
</gene>
<keyword evidence="3" id="KW-1185">Reference proteome</keyword>
<dbReference type="PROSITE" id="PS51208">
    <property type="entry name" value="AUTOTRANSPORTER"/>
    <property type="match status" value="1"/>
</dbReference>
<dbReference type="SUPFAM" id="SSF103515">
    <property type="entry name" value="Autotransporter"/>
    <property type="match status" value="1"/>
</dbReference>
<dbReference type="InterPro" id="IPR005546">
    <property type="entry name" value="Autotransporte_beta"/>
</dbReference>
<organism evidence="2 3">
    <name type="scientific">Aeromonas allosaccharophila</name>
    <dbReference type="NCBI Taxonomy" id="656"/>
    <lineage>
        <taxon>Bacteria</taxon>
        <taxon>Pseudomonadati</taxon>
        <taxon>Pseudomonadota</taxon>
        <taxon>Gammaproteobacteria</taxon>
        <taxon>Aeromonadales</taxon>
        <taxon>Aeromonadaceae</taxon>
        <taxon>Aeromonas</taxon>
    </lineage>
</organism>
<evidence type="ECO:0000313" key="3">
    <source>
        <dbReference type="Proteomes" id="UP001302667"/>
    </source>
</evidence>